<feature type="region of interest" description="Disordered" evidence="1">
    <location>
        <begin position="47"/>
        <end position="91"/>
    </location>
</feature>
<accession>A0AA39WRF4</accession>
<dbReference type="AlphaFoldDB" id="A0AA39WRF4"/>
<evidence type="ECO:0000313" key="3">
    <source>
        <dbReference type="Proteomes" id="UP001175000"/>
    </source>
</evidence>
<dbReference type="EMBL" id="JAULSU010000004">
    <property type="protein sequence ID" value="KAK0620219.1"/>
    <property type="molecule type" value="Genomic_DNA"/>
</dbReference>
<reference evidence="2" key="1">
    <citation type="submission" date="2023-06" db="EMBL/GenBank/DDBJ databases">
        <title>Genome-scale phylogeny and comparative genomics of the fungal order Sordariales.</title>
        <authorList>
            <consortium name="Lawrence Berkeley National Laboratory"/>
            <person name="Hensen N."/>
            <person name="Bonometti L."/>
            <person name="Westerberg I."/>
            <person name="Brannstrom I.O."/>
            <person name="Guillou S."/>
            <person name="Cros-Aarteil S."/>
            <person name="Calhoun S."/>
            <person name="Haridas S."/>
            <person name="Kuo A."/>
            <person name="Mondo S."/>
            <person name="Pangilinan J."/>
            <person name="Riley R."/>
            <person name="Labutti K."/>
            <person name="Andreopoulos B."/>
            <person name="Lipzen A."/>
            <person name="Chen C."/>
            <person name="Yanf M."/>
            <person name="Daum C."/>
            <person name="Ng V."/>
            <person name="Clum A."/>
            <person name="Steindorff A."/>
            <person name="Ohm R."/>
            <person name="Martin F."/>
            <person name="Silar P."/>
            <person name="Natvig D."/>
            <person name="Lalanne C."/>
            <person name="Gautier V."/>
            <person name="Ament-Velasquez S.L."/>
            <person name="Kruys A."/>
            <person name="Hutchinson M.I."/>
            <person name="Powell A.J."/>
            <person name="Barry K."/>
            <person name="Miller A.N."/>
            <person name="Grigoriev I.V."/>
            <person name="Debuchy R."/>
            <person name="Gladieux P."/>
            <person name="Thoren M.H."/>
            <person name="Johannesson H."/>
        </authorList>
    </citation>
    <scope>NUCLEOTIDE SEQUENCE</scope>
    <source>
        <strain evidence="2">CBS 606.72</strain>
    </source>
</reference>
<dbReference type="Proteomes" id="UP001175000">
    <property type="component" value="Unassembled WGS sequence"/>
</dbReference>
<name>A0AA39WRF4_9PEZI</name>
<evidence type="ECO:0000313" key="2">
    <source>
        <dbReference type="EMBL" id="KAK0620219.1"/>
    </source>
</evidence>
<proteinExistence type="predicted"/>
<gene>
    <name evidence="2" type="ORF">B0T14DRAFT_225938</name>
</gene>
<organism evidence="2 3">
    <name type="scientific">Immersiella caudata</name>
    <dbReference type="NCBI Taxonomy" id="314043"/>
    <lineage>
        <taxon>Eukaryota</taxon>
        <taxon>Fungi</taxon>
        <taxon>Dikarya</taxon>
        <taxon>Ascomycota</taxon>
        <taxon>Pezizomycotina</taxon>
        <taxon>Sordariomycetes</taxon>
        <taxon>Sordariomycetidae</taxon>
        <taxon>Sordariales</taxon>
        <taxon>Lasiosphaeriaceae</taxon>
        <taxon>Immersiella</taxon>
    </lineage>
</organism>
<protein>
    <submittedName>
        <fullName evidence="2">Uncharacterized protein</fullName>
    </submittedName>
</protein>
<sequence>MCLKFGMSNGYKYAKHVIPQEHALRLCLQQILPRRNEVRMQQVKMRFPKKERKHSEFRSHKVSTIEKQPSEPASFSKETKQQMVYPMTPPKNIPKPEIVSYNALHRSRAPAHRLSSRMLLQGAPPPPPRSLQIEQFSHPLRFLLVFKLSCELPQSPPHQHQSPHRKIPYLG</sequence>
<comment type="caution">
    <text evidence="2">The sequence shown here is derived from an EMBL/GenBank/DDBJ whole genome shotgun (WGS) entry which is preliminary data.</text>
</comment>
<evidence type="ECO:0000256" key="1">
    <source>
        <dbReference type="SAM" id="MobiDB-lite"/>
    </source>
</evidence>
<keyword evidence="3" id="KW-1185">Reference proteome</keyword>